<comment type="caution">
    <text evidence="1">The sequence shown here is derived from an EMBL/GenBank/DDBJ whole genome shotgun (WGS) entry which is preliminary data.</text>
</comment>
<evidence type="ECO:0000313" key="1">
    <source>
        <dbReference type="EMBL" id="GAA2074479.1"/>
    </source>
</evidence>
<accession>A0ABP5HHQ7</accession>
<protein>
    <submittedName>
        <fullName evidence="1">Uncharacterized protein</fullName>
    </submittedName>
</protein>
<dbReference type="EMBL" id="BAAAPE010000007">
    <property type="protein sequence ID" value="GAA2074479.1"/>
    <property type="molecule type" value="Genomic_DNA"/>
</dbReference>
<keyword evidence="2" id="KW-1185">Reference proteome</keyword>
<name>A0ABP5HHQ7_9ACTN</name>
<proteinExistence type="predicted"/>
<gene>
    <name evidence="1" type="ORF">GCM10009801_28430</name>
</gene>
<reference evidence="2" key="1">
    <citation type="journal article" date="2019" name="Int. J. Syst. Evol. Microbiol.">
        <title>The Global Catalogue of Microorganisms (GCM) 10K type strain sequencing project: providing services to taxonomists for standard genome sequencing and annotation.</title>
        <authorList>
            <consortium name="The Broad Institute Genomics Platform"/>
            <consortium name="The Broad Institute Genome Sequencing Center for Infectious Disease"/>
            <person name="Wu L."/>
            <person name="Ma J."/>
        </authorList>
    </citation>
    <scope>NUCLEOTIDE SEQUENCE [LARGE SCALE GENOMIC DNA]</scope>
    <source>
        <strain evidence="2">JCM 15478</strain>
    </source>
</reference>
<dbReference type="Proteomes" id="UP001500016">
    <property type="component" value="Unassembled WGS sequence"/>
</dbReference>
<evidence type="ECO:0000313" key="2">
    <source>
        <dbReference type="Proteomes" id="UP001500016"/>
    </source>
</evidence>
<organism evidence="1 2">
    <name type="scientific">Streptomyces albiaxialis</name>
    <dbReference type="NCBI Taxonomy" id="329523"/>
    <lineage>
        <taxon>Bacteria</taxon>
        <taxon>Bacillati</taxon>
        <taxon>Actinomycetota</taxon>
        <taxon>Actinomycetes</taxon>
        <taxon>Kitasatosporales</taxon>
        <taxon>Streptomycetaceae</taxon>
        <taxon>Streptomyces</taxon>
    </lineage>
</organism>
<sequence>MGRGGGLQLGQIAEPVVGEVPVFGPPPLAGGQGHFHKRFQQGVIGATIVSEQRAEARFGAGGPARLDVAQVGLVETDMTADVFPVPAAVLADPPEFLAEPLLPLAWIRAQSHGLTSHTGHTVVSMTSGWNHSME</sequence>